<proteinExistence type="predicted"/>
<evidence type="ECO:0000313" key="9">
    <source>
        <dbReference type="Proteomes" id="UP000016933"/>
    </source>
</evidence>
<feature type="domain" description="Major facilitator superfamily (MFS) profile" evidence="7">
    <location>
        <begin position="57"/>
        <end position="545"/>
    </location>
</feature>
<keyword evidence="3 6" id="KW-1133">Transmembrane helix</keyword>
<dbReference type="OrthoDB" id="3940175at2759"/>
<feature type="transmembrane region" description="Helical" evidence="6">
    <location>
        <begin position="54"/>
        <end position="72"/>
    </location>
</feature>
<organism evidence="8 9">
    <name type="scientific">Dothistroma septosporum (strain NZE10 / CBS 128990)</name>
    <name type="common">Red band needle blight fungus</name>
    <name type="synonym">Mycosphaerella pini</name>
    <dbReference type="NCBI Taxonomy" id="675120"/>
    <lineage>
        <taxon>Eukaryota</taxon>
        <taxon>Fungi</taxon>
        <taxon>Dikarya</taxon>
        <taxon>Ascomycota</taxon>
        <taxon>Pezizomycotina</taxon>
        <taxon>Dothideomycetes</taxon>
        <taxon>Dothideomycetidae</taxon>
        <taxon>Mycosphaerellales</taxon>
        <taxon>Mycosphaerellaceae</taxon>
        <taxon>Dothistroma</taxon>
    </lineage>
</organism>
<comment type="subcellular location">
    <subcellularLocation>
        <location evidence="1">Membrane</location>
        <topology evidence="1">Multi-pass membrane protein</topology>
    </subcellularLocation>
</comment>
<feature type="transmembrane region" description="Helical" evidence="6">
    <location>
        <begin position="281"/>
        <end position="300"/>
    </location>
</feature>
<evidence type="ECO:0000256" key="1">
    <source>
        <dbReference type="ARBA" id="ARBA00004141"/>
    </source>
</evidence>
<feature type="transmembrane region" description="Helical" evidence="6">
    <location>
        <begin position="210"/>
        <end position="228"/>
    </location>
</feature>
<feature type="transmembrane region" description="Helical" evidence="6">
    <location>
        <begin position="320"/>
        <end position="345"/>
    </location>
</feature>
<feature type="transmembrane region" description="Helical" evidence="6">
    <location>
        <begin position="522"/>
        <end position="542"/>
    </location>
</feature>
<evidence type="ECO:0000256" key="3">
    <source>
        <dbReference type="ARBA" id="ARBA00022989"/>
    </source>
</evidence>
<accession>N1PWY5</accession>
<dbReference type="EMBL" id="KB446537">
    <property type="protein sequence ID" value="EME46920.1"/>
    <property type="molecule type" value="Genomic_DNA"/>
</dbReference>
<dbReference type="GO" id="GO:0022857">
    <property type="term" value="F:transmembrane transporter activity"/>
    <property type="evidence" value="ECO:0007669"/>
    <property type="project" value="InterPro"/>
</dbReference>
<dbReference type="eggNOG" id="KOG0254">
    <property type="taxonomic scope" value="Eukaryota"/>
</dbReference>
<feature type="transmembrane region" description="Helical" evidence="6">
    <location>
        <begin position="381"/>
        <end position="402"/>
    </location>
</feature>
<reference evidence="9" key="1">
    <citation type="journal article" date="2012" name="PLoS Genet.">
        <title>The genomes of the fungal plant pathogens Cladosporium fulvum and Dothistroma septosporum reveal adaptation to different hosts and lifestyles but also signatures of common ancestry.</title>
        <authorList>
            <person name="de Wit P.J.G.M."/>
            <person name="van der Burgt A."/>
            <person name="Oekmen B."/>
            <person name="Stergiopoulos I."/>
            <person name="Abd-Elsalam K.A."/>
            <person name="Aerts A.L."/>
            <person name="Bahkali A.H."/>
            <person name="Beenen H.G."/>
            <person name="Chettri P."/>
            <person name="Cox M.P."/>
            <person name="Datema E."/>
            <person name="de Vries R.P."/>
            <person name="Dhillon B."/>
            <person name="Ganley A.R."/>
            <person name="Griffiths S.A."/>
            <person name="Guo Y."/>
            <person name="Hamelin R.C."/>
            <person name="Henrissat B."/>
            <person name="Kabir M.S."/>
            <person name="Jashni M.K."/>
            <person name="Kema G."/>
            <person name="Klaubauf S."/>
            <person name="Lapidus A."/>
            <person name="Levasseur A."/>
            <person name="Lindquist E."/>
            <person name="Mehrabi R."/>
            <person name="Ohm R.A."/>
            <person name="Owen T.J."/>
            <person name="Salamov A."/>
            <person name="Schwelm A."/>
            <person name="Schijlen E."/>
            <person name="Sun H."/>
            <person name="van den Burg H.A."/>
            <person name="van Ham R.C.H.J."/>
            <person name="Zhang S."/>
            <person name="Goodwin S.B."/>
            <person name="Grigoriev I.V."/>
            <person name="Collemare J."/>
            <person name="Bradshaw R.E."/>
        </authorList>
    </citation>
    <scope>NUCLEOTIDE SEQUENCE [LARGE SCALE GENOMIC DNA]</scope>
    <source>
        <strain evidence="9">NZE10 / CBS 128990</strain>
    </source>
</reference>
<dbReference type="Proteomes" id="UP000016933">
    <property type="component" value="Unassembled WGS sequence"/>
</dbReference>
<feature type="transmembrane region" description="Helical" evidence="6">
    <location>
        <begin position="357"/>
        <end position="374"/>
    </location>
</feature>
<feature type="transmembrane region" description="Helical" evidence="6">
    <location>
        <begin position="92"/>
        <end position="110"/>
    </location>
</feature>
<keyword evidence="2 6" id="KW-0812">Transmembrane</keyword>
<feature type="transmembrane region" description="Helical" evidence="6">
    <location>
        <begin position="414"/>
        <end position="436"/>
    </location>
</feature>
<name>N1PWY5_DOTSN</name>
<feature type="transmembrane region" description="Helical" evidence="6">
    <location>
        <begin position="145"/>
        <end position="168"/>
    </location>
</feature>
<protein>
    <submittedName>
        <fullName evidence="8">MFS transporter-like protein</fullName>
    </submittedName>
</protein>
<dbReference type="AlphaFoldDB" id="N1PWY5"/>
<dbReference type="CDD" id="cd17502">
    <property type="entry name" value="MFS_Azr1_MDR_like"/>
    <property type="match status" value="1"/>
</dbReference>
<dbReference type="Gene3D" id="1.20.1250.20">
    <property type="entry name" value="MFS general substrate transporter like domains"/>
    <property type="match status" value="2"/>
</dbReference>
<dbReference type="FunFam" id="1.20.1250.20:FF:000196">
    <property type="entry name" value="MFS toxin efflux pump (AflT)"/>
    <property type="match status" value="1"/>
</dbReference>
<evidence type="ECO:0000256" key="5">
    <source>
        <dbReference type="SAM" id="MobiDB-lite"/>
    </source>
</evidence>
<reference evidence="8 9" key="2">
    <citation type="journal article" date="2012" name="PLoS Pathog.">
        <title>Diverse lifestyles and strategies of plant pathogenesis encoded in the genomes of eighteen Dothideomycetes fungi.</title>
        <authorList>
            <person name="Ohm R.A."/>
            <person name="Feau N."/>
            <person name="Henrissat B."/>
            <person name="Schoch C.L."/>
            <person name="Horwitz B.A."/>
            <person name="Barry K.W."/>
            <person name="Condon B.J."/>
            <person name="Copeland A.C."/>
            <person name="Dhillon B."/>
            <person name="Glaser F."/>
            <person name="Hesse C.N."/>
            <person name="Kosti I."/>
            <person name="LaButti K."/>
            <person name="Lindquist E.A."/>
            <person name="Lucas S."/>
            <person name="Salamov A.A."/>
            <person name="Bradshaw R.E."/>
            <person name="Ciuffetti L."/>
            <person name="Hamelin R.C."/>
            <person name="Kema G.H.J."/>
            <person name="Lawrence C."/>
            <person name="Scott J.A."/>
            <person name="Spatafora J.W."/>
            <person name="Turgeon B.G."/>
            <person name="de Wit P.J.G.M."/>
            <person name="Zhong S."/>
            <person name="Goodwin S.B."/>
            <person name="Grigoriev I.V."/>
        </authorList>
    </citation>
    <scope>NUCLEOTIDE SEQUENCE [LARGE SCALE GENOMIC DNA]</scope>
    <source>
        <strain evidence="9">NZE10 / CBS 128990</strain>
    </source>
</reference>
<keyword evidence="4 6" id="KW-0472">Membrane</keyword>
<gene>
    <name evidence="8" type="primary">mfs5</name>
    <name evidence="8" type="ORF">DOTSEDRAFT_126908</name>
</gene>
<evidence type="ECO:0000256" key="2">
    <source>
        <dbReference type="ARBA" id="ARBA00022692"/>
    </source>
</evidence>
<dbReference type="OMA" id="ARWIAYQ"/>
<evidence type="ECO:0000256" key="4">
    <source>
        <dbReference type="ARBA" id="ARBA00023136"/>
    </source>
</evidence>
<dbReference type="InterPro" id="IPR011701">
    <property type="entry name" value="MFS"/>
</dbReference>
<dbReference type="HOGENOM" id="CLU_000960_22_1_1"/>
<dbReference type="PROSITE" id="PS50850">
    <property type="entry name" value="MFS"/>
    <property type="match status" value="1"/>
</dbReference>
<dbReference type="InterPro" id="IPR036259">
    <property type="entry name" value="MFS_trans_sf"/>
</dbReference>
<evidence type="ECO:0000259" key="7">
    <source>
        <dbReference type="PROSITE" id="PS50850"/>
    </source>
</evidence>
<feature type="compositionally biased region" description="Basic and acidic residues" evidence="5">
    <location>
        <begin position="17"/>
        <end position="30"/>
    </location>
</feature>
<dbReference type="GO" id="GO:0005886">
    <property type="term" value="C:plasma membrane"/>
    <property type="evidence" value="ECO:0007669"/>
    <property type="project" value="TreeGrafter"/>
</dbReference>
<evidence type="ECO:0000256" key="6">
    <source>
        <dbReference type="SAM" id="Phobius"/>
    </source>
</evidence>
<sequence length="561" mass="60400">MSKSDSSDPAGSGPVEEEVRADDQARRSISDQESNGNEQTDTDSAEIHPRGFRLFLLLISLFLGNFLVGYDSSCIGTLTPVITDQFNALNDLGWYQTAYLLGLCAPMLIYGRLYSIYSMKKLYISSFFIFIVGSILTAASPASAAFILGRTLNGVGAAGINAGVNIIISHSTPLKTRPIHFAICGGVECAALAFGPLIAGSIAASTTWRVCFYIVVPIAVFDMLVILFGVPRLRRPENANLAQKEKIALVDWAGLVTELPMTVCFILALQWGGTMYEWGNWRVVVLFVVTGVLAVGFLWVEHKAGEKAMVPLRMLRSRTVSFAGLVTFCNFAALWAVSFYLPLYFQAVRGASTLGSGLMYLPVAISMSVFALIGGPITTYIGYYSPILLLGTSLSAIGTGLLTTLHPHSSAGKWIGYQVIYGMGIGMSFQPPFLAVQTVLEGAKVPMALVLLSFTQTFGGILVLSVAQNVFLNKLAKNLVTSVPQVDPNVVLQHGAIGLINVVPVQYRDLVLTAYNKAIVDVFYIALGLSCLSVLCAFGIEWKSVKKPASTKSTSSSIEEK</sequence>
<dbReference type="PANTHER" id="PTHR23501:SF198">
    <property type="entry name" value="AZOLE RESISTANCE PROTEIN 1-RELATED"/>
    <property type="match status" value="1"/>
</dbReference>
<feature type="transmembrane region" description="Helical" evidence="6">
    <location>
        <begin position="180"/>
        <end position="204"/>
    </location>
</feature>
<dbReference type="PANTHER" id="PTHR23501">
    <property type="entry name" value="MAJOR FACILITATOR SUPERFAMILY"/>
    <property type="match status" value="1"/>
</dbReference>
<feature type="transmembrane region" description="Helical" evidence="6">
    <location>
        <begin position="122"/>
        <end position="139"/>
    </location>
</feature>
<evidence type="ECO:0000313" key="8">
    <source>
        <dbReference type="EMBL" id="EME46920.1"/>
    </source>
</evidence>
<feature type="transmembrane region" description="Helical" evidence="6">
    <location>
        <begin position="448"/>
        <end position="471"/>
    </location>
</feature>
<dbReference type="InterPro" id="IPR020846">
    <property type="entry name" value="MFS_dom"/>
</dbReference>
<dbReference type="SUPFAM" id="SSF103473">
    <property type="entry name" value="MFS general substrate transporter"/>
    <property type="match status" value="1"/>
</dbReference>
<feature type="transmembrane region" description="Helical" evidence="6">
    <location>
        <begin position="249"/>
        <end position="269"/>
    </location>
</feature>
<feature type="region of interest" description="Disordered" evidence="5">
    <location>
        <begin position="1"/>
        <end position="44"/>
    </location>
</feature>
<dbReference type="Pfam" id="PF07690">
    <property type="entry name" value="MFS_1"/>
    <property type="match status" value="1"/>
</dbReference>
<keyword evidence="9" id="KW-1185">Reference proteome</keyword>